<dbReference type="Proteomes" id="UP000789920">
    <property type="component" value="Unassembled WGS sequence"/>
</dbReference>
<sequence length="110" mass="13251">LTDVQEEQFRLFFLDRDNVAMSSYNLDKKTELLVLYLQEQKSDLWEKFNETYPDGMKRTSFMDRLATSTNLRYCKDLGRLCIICNDYRYETFENLTNIINTTFMNNNELK</sequence>
<reference evidence="1" key="1">
    <citation type="submission" date="2021-06" db="EMBL/GenBank/DDBJ databases">
        <authorList>
            <person name="Kallberg Y."/>
            <person name="Tangrot J."/>
            <person name="Rosling A."/>
        </authorList>
    </citation>
    <scope>NUCLEOTIDE SEQUENCE</scope>
    <source>
        <strain evidence="1">MA461A</strain>
    </source>
</reference>
<proteinExistence type="predicted"/>
<evidence type="ECO:0000313" key="2">
    <source>
        <dbReference type="Proteomes" id="UP000789920"/>
    </source>
</evidence>
<protein>
    <submittedName>
        <fullName evidence="1">29655_t:CDS:1</fullName>
    </submittedName>
</protein>
<evidence type="ECO:0000313" key="1">
    <source>
        <dbReference type="EMBL" id="CAG8825917.1"/>
    </source>
</evidence>
<accession>A0ACA9S7H8</accession>
<keyword evidence="2" id="KW-1185">Reference proteome</keyword>
<name>A0ACA9S7H8_9GLOM</name>
<feature type="non-terminal residue" evidence="1">
    <location>
        <position position="110"/>
    </location>
</feature>
<dbReference type="EMBL" id="CAJVQC010091311">
    <property type="protein sequence ID" value="CAG8825917.1"/>
    <property type="molecule type" value="Genomic_DNA"/>
</dbReference>
<organism evidence="1 2">
    <name type="scientific">Racocetra persica</name>
    <dbReference type="NCBI Taxonomy" id="160502"/>
    <lineage>
        <taxon>Eukaryota</taxon>
        <taxon>Fungi</taxon>
        <taxon>Fungi incertae sedis</taxon>
        <taxon>Mucoromycota</taxon>
        <taxon>Glomeromycotina</taxon>
        <taxon>Glomeromycetes</taxon>
        <taxon>Diversisporales</taxon>
        <taxon>Gigasporaceae</taxon>
        <taxon>Racocetra</taxon>
    </lineage>
</organism>
<feature type="non-terminal residue" evidence="1">
    <location>
        <position position="1"/>
    </location>
</feature>
<comment type="caution">
    <text evidence="1">The sequence shown here is derived from an EMBL/GenBank/DDBJ whole genome shotgun (WGS) entry which is preliminary data.</text>
</comment>
<gene>
    <name evidence="1" type="ORF">RPERSI_LOCUS26611</name>
</gene>